<keyword evidence="2" id="KW-1185">Reference proteome</keyword>
<organism evidence="1 2">
    <name type="scientific">Spiromyces aspiralis</name>
    <dbReference type="NCBI Taxonomy" id="68401"/>
    <lineage>
        <taxon>Eukaryota</taxon>
        <taxon>Fungi</taxon>
        <taxon>Fungi incertae sedis</taxon>
        <taxon>Zoopagomycota</taxon>
        <taxon>Kickxellomycotina</taxon>
        <taxon>Kickxellomycetes</taxon>
        <taxon>Kickxellales</taxon>
        <taxon>Kickxellaceae</taxon>
        <taxon>Spiromyces</taxon>
    </lineage>
</organism>
<proteinExistence type="predicted"/>
<gene>
    <name evidence="1" type="ORF">EV182_004687</name>
</gene>
<evidence type="ECO:0000313" key="1">
    <source>
        <dbReference type="EMBL" id="KAJ1673724.1"/>
    </source>
</evidence>
<reference evidence="1" key="1">
    <citation type="submission" date="2022-06" db="EMBL/GenBank/DDBJ databases">
        <title>Phylogenomic reconstructions and comparative analyses of Kickxellomycotina fungi.</title>
        <authorList>
            <person name="Reynolds N.K."/>
            <person name="Stajich J.E."/>
            <person name="Barry K."/>
            <person name="Grigoriev I.V."/>
            <person name="Crous P."/>
            <person name="Smith M.E."/>
        </authorList>
    </citation>
    <scope>NUCLEOTIDE SEQUENCE</scope>
    <source>
        <strain evidence="1">RSA 2271</strain>
    </source>
</reference>
<dbReference type="Proteomes" id="UP001145114">
    <property type="component" value="Unassembled WGS sequence"/>
</dbReference>
<comment type="caution">
    <text evidence="1">The sequence shown here is derived from an EMBL/GenBank/DDBJ whole genome shotgun (WGS) entry which is preliminary data.</text>
</comment>
<accession>A0ACC1HAY7</accession>
<feature type="non-terminal residue" evidence="1">
    <location>
        <position position="1"/>
    </location>
</feature>
<name>A0ACC1HAY7_9FUNG</name>
<protein>
    <submittedName>
        <fullName evidence="1">Uncharacterized protein</fullName>
    </submittedName>
</protein>
<evidence type="ECO:0000313" key="2">
    <source>
        <dbReference type="Proteomes" id="UP001145114"/>
    </source>
</evidence>
<dbReference type="EMBL" id="JAMZIH010006637">
    <property type="protein sequence ID" value="KAJ1673724.1"/>
    <property type="molecule type" value="Genomic_DNA"/>
</dbReference>
<sequence>RHTVEDCVKTRELNAALPERCRLLAQSLYECKRGLIDMRKRMRGVPNSGGARASSEQK</sequence>